<sequence>MKTPFYAARDEVVLAAPAARVWSAVLSELAGSSEWWLPNNTFVPLASSVAAIGSSIRVEIRPNGRNARGPVLSFVATTRTAIAEQLLEMDFIDGCFRGRWRFDLTPLADDRSTRLALTFEAEPRGWVRQLARVVDIGAEHTVGVRLAFERLAALLAADSTANQADGPPARTSFDVTAVDGATLRVVSYDPAGPHIGTAVLLHGWASDASVWDQVGSILAGAGIQVLCPELRGHGASAAAPVPEASMLLDTLKRDAVGILDSHVSDDGALPVVVVGHSGSGLVAIDVATARPSLVTGLVLVSSSAKQGRLPAAESAIVASGLLSRVLRSPRGAEFVLSRTMGPATAFEGRRVVARAFAETAPAVRRVFFDASGGADRRAALSSLALSRMPISVIAGIDDQTVPIADVRATARTAGLLGPVELAGRGHALPMEAPDAVAAEVLAALRARRRGPLSPPNPRRTTLPRVLDLEGADCRRTATAAAEA</sequence>
<feature type="domain" description="AB hydrolase-1" evidence="1">
    <location>
        <begin position="199"/>
        <end position="438"/>
    </location>
</feature>
<gene>
    <name evidence="2" type="ORF">C5C40_12585</name>
</gene>
<evidence type="ECO:0000313" key="3">
    <source>
        <dbReference type="Proteomes" id="UP000239698"/>
    </source>
</evidence>
<dbReference type="Gene3D" id="3.40.50.1820">
    <property type="entry name" value="alpha/beta hydrolase"/>
    <property type="match status" value="1"/>
</dbReference>
<dbReference type="SUPFAM" id="SSF55961">
    <property type="entry name" value="Bet v1-like"/>
    <property type="match status" value="1"/>
</dbReference>
<dbReference type="InterPro" id="IPR023393">
    <property type="entry name" value="START-like_dom_sf"/>
</dbReference>
<dbReference type="RefSeq" id="WP_097167823.1">
    <property type="nucleotide sequence ID" value="NZ_PSUD01000032.1"/>
</dbReference>
<dbReference type="Pfam" id="PF12697">
    <property type="entry name" value="Abhydrolase_6"/>
    <property type="match status" value="1"/>
</dbReference>
<dbReference type="SUPFAM" id="SSF53474">
    <property type="entry name" value="alpha/beta-Hydrolases"/>
    <property type="match status" value="1"/>
</dbReference>
<evidence type="ECO:0000313" key="2">
    <source>
        <dbReference type="EMBL" id="PPH74810.1"/>
    </source>
</evidence>
<dbReference type="PRINTS" id="PR00111">
    <property type="entry name" value="ABHYDROLASE"/>
</dbReference>
<name>A0ABX5A9L1_RATRA</name>
<dbReference type="PANTHER" id="PTHR43194">
    <property type="entry name" value="HYDROLASE ALPHA/BETA FOLD FAMILY"/>
    <property type="match status" value="1"/>
</dbReference>
<keyword evidence="3" id="KW-1185">Reference proteome</keyword>
<protein>
    <recommendedName>
        <fullName evidence="1">AB hydrolase-1 domain-containing protein</fullName>
    </recommendedName>
</protein>
<comment type="caution">
    <text evidence="2">The sequence shown here is derived from an EMBL/GenBank/DDBJ whole genome shotgun (WGS) entry which is preliminary data.</text>
</comment>
<reference evidence="2 3" key="1">
    <citation type="submission" date="2018-02" db="EMBL/GenBank/DDBJ databases">
        <title>Bacteriophage NCPPB3778 and a type I-E CRISPR drive the evolution of the US Biological Select Agent, Rathayibacter toxicus.</title>
        <authorList>
            <person name="Davis E.W.II."/>
            <person name="Tabima J.F."/>
            <person name="Weisberg A.J."/>
            <person name="Lopes L.D."/>
            <person name="Wiseman M.S."/>
            <person name="Wiseman M.S."/>
            <person name="Pupko T."/>
            <person name="Belcher M.S."/>
            <person name="Sechler A.J."/>
            <person name="Tancos M.A."/>
            <person name="Schroeder B.K."/>
            <person name="Murray T.D."/>
            <person name="Luster D.G."/>
            <person name="Schneider W.L."/>
            <person name="Rogers E."/>
            <person name="Andreote F.D."/>
            <person name="Grunwald N.J."/>
            <person name="Putnam M.L."/>
            <person name="Chang J.H."/>
        </authorList>
    </citation>
    <scope>NUCLEOTIDE SEQUENCE [LARGE SCALE GENOMIC DNA]</scope>
    <source>
        <strain evidence="2 3">AY1D6</strain>
    </source>
</reference>
<dbReference type="Proteomes" id="UP000239698">
    <property type="component" value="Unassembled WGS sequence"/>
</dbReference>
<dbReference type="InterPro" id="IPR029058">
    <property type="entry name" value="AB_hydrolase_fold"/>
</dbReference>
<dbReference type="EMBL" id="PSVT01000032">
    <property type="protein sequence ID" value="PPH74810.1"/>
    <property type="molecule type" value="Genomic_DNA"/>
</dbReference>
<dbReference type="Gene3D" id="3.30.530.20">
    <property type="match status" value="1"/>
</dbReference>
<evidence type="ECO:0000259" key="1">
    <source>
        <dbReference type="Pfam" id="PF12697"/>
    </source>
</evidence>
<dbReference type="PANTHER" id="PTHR43194:SF2">
    <property type="entry name" value="PEROXISOMAL MEMBRANE PROTEIN LPX1"/>
    <property type="match status" value="1"/>
</dbReference>
<dbReference type="InterPro" id="IPR050228">
    <property type="entry name" value="Carboxylesterase_BioH"/>
</dbReference>
<organism evidence="2 3">
    <name type="scientific">Rathayibacter rathayi</name>
    <name type="common">Corynebacterium rathayi</name>
    <dbReference type="NCBI Taxonomy" id="33887"/>
    <lineage>
        <taxon>Bacteria</taxon>
        <taxon>Bacillati</taxon>
        <taxon>Actinomycetota</taxon>
        <taxon>Actinomycetes</taxon>
        <taxon>Micrococcales</taxon>
        <taxon>Microbacteriaceae</taxon>
        <taxon>Rathayibacter</taxon>
    </lineage>
</organism>
<dbReference type="InterPro" id="IPR000073">
    <property type="entry name" value="AB_hydrolase_1"/>
</dbReference>
<proteinExistence type="predicted"/>
<accession>A0ABX5A9L1</accession>